<proteinExistence type="inferred from homology"/>
<evidence type="ECO:0008006" key="11">
    <source>
        <dbReference type="Google" id="ProtNLM"/>
    </source>
</evidence>
<protein>
    <recommendedName>
        <fullName evidence="11">Peptidase M20 dimerisation domain-containing protein</fullName>
    </recommendedName>
</protein>
<dbReference type="InterPro" id="IPR010964">
    <property type="entry name" value="M20A_pepV-rel"/>
</dbReference>
<dbReference type="GO" id="GO:0008777">
    <property type="term" value="F:acetylornithine deacetylase activity"/>
    <property type="evidence" value="ECO:0007669"/>
    <property type="project" value="TreeGrafter"/>
</dbReference>
<evidence type="ECO:0000256" key="2">
    <source>
        <dbReference type="ARBA" id="ARBA00006247"/>
    </source>
</evidence>
<dbReference type="NCBIfam" id="TIGR01887">
    <property type="entry name" value="dipeptidaselike"/>
    <property type="match status" value="1"/>
</dbReference>
<dbReference type="Pfam" id="PF01546">
    <property type="entry name" value="Peptidase_M20"/>
    <property type="match status" value="1"/>
</dbReference>
<accession>A0A0R1SF36</accession>
<keyword evidence="10" id="KW-1185">Reference proteome</keyword>
<reference evidence="9 10" key="1">
    <citation type="journal article" date="2015" name="Genome Announc.">
        <title>Expanding the biotechnology potential of lactobacilli through comparative genomics of 213 strains and associated genera.</title>
        <authorList>
            <person name="Sun Z."/>
            <person name="Harris H.M."/>
            <person name="McCann A."/>
            <person name="Guo C."/>
            <person name="Argimon S."/>
            <person name="Zhang W."/>
            <person name="Yang X."/>
            <person name="Jeffery I.B."/>
            <person name="Cooney J.C."/>
            <person name="Kagawa T.F."/>
            <person name="Liu W."/>
            <person name="Song Y."/>
            <person name="Salvetti E."/>
            <person name="Wrobel A."/>
            <person name="Rasinkangas P."/>
            <person name="Parkhill J."/>
            <person name="Rea M.C."/>
            <person name="O'Sullivan O."/>
            <person name="Ritari J."/>
            <person name="Douillard F.P."/>
            <person name="Paul Ross R."/>
            <person name="Yang R."/>
            <person name="Briner A.E."/>
            <person name="Felis G.E."/>
            <person name="de Vos W.M."/>
            <person name="Barrangou R."/>
            <person name="Klaenhammer T.R."/>
            <person name="Caufield P.W."/>
            <person name="Cui Y."/>
            <person name="Zhang H."/>
            <person name="O'Toole P.W."/>
        </authorList>
    </citation>
    <scope>NUCLEOTIDE SEQUENCE [LARGE SCALE GENOMIC DNA]</scope>
    <source>
        <strain evidence="9 10">DSM 14857</strain>
    </source>
</reference>
<dbReference type="InterPro" id="IPR036264">
    <property type="entry name" value="Bact_exopeptidase_dim_dom"/>
</dbReference>
<dbReference type="PANTHER" id="PTHR43808:SF31">
    <property type="entry name" value="N-ACETYL-L-CITRULLINE DEACETYLASE"/>
    <property type="match status" value="1"/>
</dbReference>
<comment type="similarity">
    <text evidence="2">Belongs to the peptidase M20A family.</text>
</comment>
<dbReference type="SUPFAM" id="SSF55031">
    <property type="entry name" value="Bacterial exopeptidase dimerisation domain"/>
    <property type="match status" value="1"/>
</dbReference>
<dbReference type="GO" id="GO:0006526">
    <property type="term" value="P:L-arginine biosynthetic process"/>
    <property type="evidence" value="ECO:0007669"/>
    <property type="project" value="TreeGrafter"/>
</dbReference>
<evidence type="ECO:0000256" key="6">
    <source>
        <dbReference type="ARBA" id="ARBA00022833"/>
    </source>
</evidence>
<keyword evidence="5" id="KW-0378">Hydrolase</keyword>
<dbReference type="GO" id="GO:0008270">
    <property type="term" value="F:zinc ion binding"/>
    <property type="evidence" value="ECO:0007669"/>
    <property type="project" value="InterPro"/>
</dbReference>
<evidence type="ECO:0000256" key="3">
    <source>
        <dbReference type="ARBA" id="ARBA00022670"/>
    </source>
</evidence>
<evidence type="ECO:0000256" key="8">
    <source>
        <dbReference type="ARBA" id="ARBA00023049"/>
    </source>
</evidence>
<keyword evidence="8" id="KW-0482">Metalloprotease</keyword>
<dbReference type="GO" id="GO:0016805">
    <property type="term" value="F:dipeptidase activity"/>
    <property type="evidence" value="ECO:0007669"/>
    <property type="project" value="UniProtKB-KW"/>
</dbReference>
<name>A0A0R1SF36_9LACO</name>
<dbReference type="PROSITE" id="PS00759">
    <property type="entry name" value="ARGE_DAPE_CPG2_2"/>
    <property type="match status" value="1"/>
</dbReference>
<evidence type="ECO:0000256" key="5">
    <source>
        <dbReference type="ARBA" id="ARBA00022801"/>
    </source>
</evidence>
<keyword evidence="7" id="KW-0224">Dipeptidase</keyword>
<dbReference type="NCBIfam" id="NF005542">
    <property type="entry name" value="PRK07205.1"/>
    <property type="match status" value="1"/>
</dbReference>
<keyword evidence="6" id="KW-0862">Zinc</keyword>
<dbReference type="InterPro" id="IPR001261">
    <property type="entry name" value="ArgE/DapE_CS"/>
</dbReference>
<dbReference type="STRING" id="1423815.FC27_GL001377"/>
<comment type="caution">
    <text evidence="9">The sequence shown here is derived from an EMBL/GenBank/DDBJ whole genome shotgun (WGS) entry which is preliminary data.</text>
</comment>
<keyword evidence="3" id="KW-0645">Protease</keyword>
<dbReference type="PATRIC" id="fig|1423815.3.peg.1411"/>
<evidence type="ECO:0000313" key="9">
    <source>
        <dbReference type="EMBL" id="KRL67841.1"/>
    </source>
</evidence>
<dbReference type="AlphaFoldDB" id="A0A0R1SF36"/>
<dbReference type="Proteomes" id="UP000051647">
    <property type="component" value="Unassembled WGS sequence"/>
</dbReference>
<dbReference type="InterPro" id="IPR002933">
    <property type="entry name" value="Peptidase_M20"/>
</dbReference>
<dbReference type="EMBL" id="AZFA01000003">
    <property type="protein sequence ID" value="KRL67841.1"/>
    <property type="molecule type" value="Genomic_DNA"/>
</dbReference>
<dbReference type="Gene3D" id="3.30.70.360">
    <property type="match status" value="2"/>
</dbReference>
<sequence>MMENFITDRIQSQAISDLKKVIAVPSYLSEASDKAPFGPGPKKALETILSIADDMGFKTFEDPDGYYGYADVGQGDKTFGLVCHLDEVPAGNVDDWDSDPYHLEERDGKLFGRGTQDDKGPTIAAMYAVKALLDAGQKFTYQIRFIFGTDEETLWRCLAEYNKKERPIDLGIAPDAEFPLIYAEKGLQQAYLVGPGSDELQMNVVDSFNAVPGQSIYRGPKQNEVLKSLEEHQFDADQEVDQIIVKGRSVHAMNAPEGINSTVRLGIALADVFPKIEAFQFLKAFGEDANGTNLLGDVSDDVSGRLTFNISSLQIDSKQSRLQIDLRIPVKIDHDQLIKQLKEAVQKFTLTYQDFDYLAPLYVPTDSKLVETLLSTYRDVTGDLKSQPTISGGATFARTMPNTVAFGAMLPTTPDFMHQVNERWSIQDMNTAMKIYAEAIYRLCVK</sequence>
<dbReference type="GO" id="GO:0006508">
    <property type="term" value="P:proteolysis"/>
    <property type="evidence" value="ECO:0007669"/>
    <property type="project" value="UniProtKB-KW"/>
</dbReference>
<evidence type="ECO:0000313" key="10">
    <source>
        <dbReference type="Proteomes" id="UP000051647"/>
    </source>
</evidence>
<gene>
    <name evidence="9" type="ORF">FC27_GL001377</name>
</gene>
<dbReference type="Gene3D" id="3.40.630.10">
    <property type="entry name" value="Zn peptidases"/>
    <property type="match status" value="1"/>
</dbReference>
<comment type="cofactor">
    <cofactor evidence="1">
        <name>Zn(2+)</name>
        <dbReference type="ChEBI" id="CHEBI:29105"/>
    </cofactor>
</comment>
<dbReference type="PANTHER" id="PTHR43808">
    <property type="entry name" value="ACETYLORNITHINE DEACETYLASE"/>
    <property type="match status" value="1"/>
</dbReference>
<dbReference type="SUPFAM" id="SSF53187">
    <property type="entry name" value="Zn-dependent exopeptidases"/>
    <property type="match status" value="1"/>
</dbReference>
<dbReference type="eggNOG" id="COG0624">
    <property type="taxonomic scope" value="Bacteria"/>
</dbReference>
<dbReference type="InterPro" id="IPR050072">
    <property type="entry name" value="Peptidase_M20A"/>
</dbReference>
<keyword evidence="4" id="KW-0479">Metal-binding</keyword>
<evidence type="ECO:0000256" key="7">
    <source>
        <dbReference type="ARBA" id="ARBA00022997"/>
    </source>
</evidence>
<organism evidence="9 10">
    <name type="scientific">Companilactobacillus versmoldensis DSM 14857 = KCTC 3814</name>
    <dbReference type="NCBI Taxonomy" id="1423815"/>
    <lineage>
        <taxon>Bacteria</taxon>
        <taxon>Bacillati</taxon>
        <taxon>Bacillota</taxon>
        <taxon>Bacilli</taxon>
        <taxon>Lactobacillales</taxon>
        <taxon>Lactobacillaceae</taxon>
        <taxon>Companilactobacillus</taxon>
    </lineage>
</organism>
<evidence type="ECO:0000256" key="1">
    <source>
        <dbReference type="ARBA" id="ARBA00001947"/>
    </source>
</evidence>
<dbReference type="GO" id="GO:0008237">
    <property type="term" value="F:metallopeptidase activity"/>
    <property type="evidence" value="ECO:0007669"/>
    <property type="project" value="UniProtKB-KW"/>
</dbReference>
<evidence type="ECO:0000256" key="4">
    <source>
        <dbReference type="ARBA" id="ARBA00022723"/>
    </source>
</evidence>